<accession>A0ACB8EY73</accession>
<dbReference type="Proteomes" id="UP000827872">
    <property type="component" value="Linkage Group LG12"/>
</dbReference>
<gene>
    <name evidence="1" type="ORF">K3G42_008260</name>
</gene>
<proteinExistence type="predicted"/>
<reference evidence="1" key="1">
    <citation type="submission" date="2021-08" db="EMBL/GenBank/DDBJ databases">
        <title>The first chromosome-level gecko genome reveals the dynamic sex chromosomes of Neotropical dwarf geckos (Sphaerodactylidae: Sphaerodactylus).</title>
        <authorList>
            <person name="Pinto B.J."/>
            <person name="Keating S.E."/>
            <person name="Gamble T."/>
        </authorList>
    </citation>
    <scope>NUCLEOTIDE SEQUENCE</scope>
    <source>
        <strain evidence="1">TG3544</strain>
    </source>
</reference>
<keyword evidence="2" id="KW-1185">Reference proteome</keyword>
<comment type="caution">
    <text evidence="1">The sequence shown here is derived from an EMBL/GenBank/DDBJ whole genome shotgun (WGS) entry which is preliminary data.</text>
</comment>
<name>A0ACB8EY73_9SAUR</name>
<evidence type="ECO:0000313" key="2">
    <source>
        <dbReference type="Proteomes" id="UP000827872"/>
    </source>
</evidence>
<protein>
    <submittedName>
        <fullName evidence="1">Uncharacterized protein</fullName>
    </submittedName>
</protein>
<sequence length="151" mass="16618">MRKDIGTEKLQKRCPALSRRCRAELHGASFLQGQLPTPRREEAKTILNFALLSKKNGEPRDHPGNAQHQQAFLWGGDPDPAGTEIGSERLSPGSFRGCTTSEVCPGVSRFQGLRCNARPPGPLPKADESLEWEKAISSSEPTRIKRSRDAT</sequence>
<dbReference type="EMBL" id="CM037625">
    <property type="protein sequence ID" value="KAH7997790.1"/>
    <property type="molecule type" value="Genomic_DNA"/>
</dbReference>
<organism evidence="1 2">
    <name type="scientific">Sphaerodactylus townsendi</name>
    <dbReference type="NCBI Taxonomy" id="933632"/>
    <lineage>
        <taxon>Eukaryota</taxon>
        <taxon>Metazoa</taxon>
        <taxon>Chordata</taxon>
        <taxon>Craniata</taxon>
        <taxon>Vertebrata</taxon>
        <taxon>Euteleostomi</taxon>
        <taxon>Lepidosauria</taxon>
        <taxon>Squamata</taxon>
        <taxon>Bifurcata</taxon>
        <taxon>Gekkota</taxon>
        <taxon>Sphaerodactylidae</taxon>
        <taxon>Sphaerodactylus</taxon>
    </lineage>
</organism>
<evidence type="ECO:0000313" key="1">
    <source>
        <dbReference type="EMBL" id="KAH7997790.1"/>
    </source>
</evidence>